<dbReference type="InterPro" id="IPR029063">
    <property type="entry name" value="SAM-dependent_MTases_sf"/>
</dbReference>
<dbReference type="Proteomes" id="UP000179069">
    <property type="component" value="Unassembled WGS sequence"/>
</dbReference>
<dbReference type="SUPFAM" id="SSF53335">
    <property type="entry name" value="S-adenosyl-L-methionine-dependent methyltransferases"/>
    <property type="match status" value="1"/>
</dbReference>
<dbReference type="Gene3D" id="3.40.50.150">
    <property type="entry name" value="Vaccinia Virus protein VP39"/>
    <property type="match status" value="1"/>
</dbReference>
<protein>
    <recommendedName>
        <fullName evidence="3">Methyltransferase type 11 domain-containing protein</fullName>
    </recommendedName>
</protein>
<name>A0A1G1VNJ0_9BACT</name>
<evidence type="ECO:0008006" key="3">
    <source>
        <dbReference type="Google" id="ProtNLM"/>
    </source>
</evidence>
<dbReference type="CDD" id="cd02440">
    <property type="entry name" value="AdoMet_MTases"/>
    <property type="match status" value="1"/>
</dbReference>
<reference evidence="1 2" key="1">
    <citation type="journal article" date="2016" name="Nat. Commun.">
        <title>Thousands of microbial genomes shed light on interconnected biogeochemical processes in an aquifer system.</title>
        <authorList>
            <person name="Anantharaman K."/>
            <person name="Brown C.T."/>
            <person name="Hug L.A."/>
            <person name="Sharon I."/>
            <person name="Castelle C.J."/>
            <person name="Probst A.J."/>
            <person name="Thomas B.C."/>
            <person name="Singh A."/>
            <person name="Wilkins M.J."/>
            <person name="Karaoz U."/>
            <person name="Brodie E.L."/>
            <person name="Williams K.H."/>
            <person name="Hubbard S.S."/>
            <person name="Banfield J.F."/>
        </authorList>
    </citation>
    <scope>NUCLEOTIDE SEQUENCE [LARGE SCALE GENOMIC DNA]</scope>
</reference>
<dbReference type="EMBL" id="MHCI01000008">
    <property type="protein sequence ID" value="OGY16966.1"/>
    <property type="molecule type" value="Genomic_DNA"/>
</dbReference>
<proteinExistence type="predicted"/>
<comment type="caution">
    <text evidence="1">The sequence shown here is derived from an EMBL/GenBank/DDBJ whole genome shotgun (WGS) entry which is preliminary data.</text>
</comment>
<evidence type="ECO:0000313" key="1">
    <source>
        <dbReference type="EMBL" id="OGY16966.1"/>
    </source>
</evidence>
<dbReference type="Pfam" id="PF13489">
    <property type="entry name" value="Methyltransf_23"/>
    <property type="match status" value="1"/>
</dbReference>
<dbReference type="AlphaFoldDB" id="A0A1G1VNJ0"/>
<accession>A0A1G1VNJ0</accession>
<evidence type="ECO:0000313" key="2">
    <source>
        <dbReference type="Proteomes" id="UP000179069"/>
    </source>
</evidence>
<dbReference type="PANTHER" id="PTHR43861">
    <property type="entry name" value="TRANS-ACONITATE 2-METHYLTRANSFERASE-RELATED"/>
    <property type="match status" value="1"/>
</dbReference>
<sequence length="352" mass="40769">MRHQKRTELEYVICNLCGNRNGNVIGEFRSRDLVDINRSLTKLGKRPILNSNHTFQVFRCRSCGLAFINPRMSRTALKRFYEGFYEGLFVGKSVSYEQSVYAVLNHEQEKGRLKDVSRFTRAGKLLDIGAGPGHFLSVAKKHGWQIYGHEYSKKAAAIAQQLLGQMLFTEKISQIPLPDNFLDVITMHSVLEHTSDPQEYVTTALKKLKPGGLLVVSVPNLRSLNYFLAKLFSLPHPGFLFEHLYYFSPKVISSLLKDFKILEMTSYNHSRPMLPQQSQHRISVNRNQSRFATFLLELSRKERKWLYIRNRVYAAQMRLFREFLEYHKIGGRLKLGDVLYVFAQKPAEESQN</sequence>
<organism evidence="1 2">
    <name type="scientific">Candidatus Chisholmbacteria bacterium RIFCSPHIGHO2_01_FULL_49_18</name>
    <dbReference type="NCBI Taxonomy" id="1797590"/>
    <lineage>
        <taxon>Bacteria</taxon>
        <taxon>Candidatus Chisholmiibacteriota</taxon>
    </lineage>
</organism>
<gene>
    <name evidence="1" type="ORF">A2785_02415</name>
</gene>
<dbReference type="PANTHER" id="PTHR43861:SF6">
    <property type="entry name" value="METHYLTRANSFERASE TYPE 11"/>
    <property type="match status" value="1"/>
</dbReference>